<dbReference type="GeneID" id="69812501"/>
<sequence length="301" mass="32596">MPAADHDHITDTYEAPHSLSLEVSLLLHTTAPPAWHGAVIEAARILSDRYRDDSHVAELHVLALLLFARAHSDSAAPRDIPVADLLTALDVPVPPGEEHPVTSEIRQALAAAHQSDNPFSTPLGQIVTAVADRYNGMLSWYGTSLLHEHGPEGPAPSPLDHAARRLASHLNSYRPQGPIPPAVPAVDDGPLRIEAFQVYLVTRDNLPLLMCTDCGRPLHALAVDGFMVTAECGSQRQHLRDVEAAHVRLALARATGVAPSVQGQHTVADLYIASAAMPREADPRRYNAVLWNQFRGALRAR</sequence>
<proteinExistence type="predicted"/>
<keyword evidence="3" id="KW-1185">Reference proteome</keyword>
<name>A0AAP6BGN8_9ACTN</name>
<organism evidence="1 4">
    <name type="scientific">Streptomyces acidiscabies</name>
    <dbReference type="NCBI Taxonomy" id="42234"/>
    <lineage>
        <taxon>Bacteria</taxon>
        <taxon>Bacillati</taxon>
        <taxon>Actinomycetota</taxon>
        <taxon>Actinomycetes</taxon>
        <taxon>Kitasatosporales</taxon>
        <taxon>Streptomycetaceae</taxon>
        <taxon>Streptomyces</taxon>
    </lineage>
</organism>
<dbReference type="EMBL" id="JARAWC010000030">
    <property type="protein sequence ID" value="MDX2964381.1"/>
    <property type="molecule type" value="Genomic_DNA"/>
</dbReference>
<protein>
    <submittedName>
        <fullName evidence="1">Uncharacterized protein</fullName>
    </submittedName>
</protein>
<dbReference type="RefSeq" id="WP_010352606.1">
    <property type="nucleotide sequence ID" value="NZ_CP122369.1"/>
</dbReference>
<evidence type="ECO:0000313" key="1">
    <source>
        <dbReference type="EMBL" id="MDX2964381.1"/>
    </source>
</evidence>
<dbReference type="Proteomes" id="UP001282288">
    <property type="component" value="Unassembled WGS sequence"/>
</dbReference>
<evidence type="ECO:0000313" key="2">
    <source>
        <dbReference type="EMBL" id="MDX3022930.1"/>
    </source>
</evidence>
<dbReference type="AlphaFoldDB" id="A0AAP6BGN8"/>
<dbReference type="EMBL" id="JARAWP010000024">
    <property type="protein sequence ID" value="MDX3022930.1"/>
    <property type="molecule type" value="Genomic_DNA"/>
</dbReference>
<dbReference type="Proteomes" id="UP001272987">
    <property type="component" value="Unassembled WGS sequence"/>
</dbReference>
<evidence type="ECO:0000313" key="3">
    <source>
        <dbReference type="Proteomes" id="UP001272987"/>
    </source>
</evidence>
<comment type="caution">
    <text evidence="1">The sequence shown here is derived from an EMBL/GenBank/DDBJ whole genome shotgun (WGS) entry which is preliminary data.</text>
</comment>
<reference evidence="1 3" key="1">
    <citation type="journal article" date="2023" name="Microb. Genom.">
        <title>Mesoterricola silvestris gen. nov., sp. nov., Mesoterricola sediminis sp. nov., Geothrix oryzae sp. nov., Geothrix edaphica sp. nov., Geothrix rubra sp. nov., and Geothrix limicola sp. nov., six novel members of Acidobacteriota isolated from soils.</title>
        <authorList>
            <person name="Weisberg A.J."/>
            <person name="Pearce E."/>
            <person name="Kramer C.G."/>
            <person name="Chang J.H."/>
            <person name="Clarke C.R."/>
        </authorList>
    </citation>
    <scope>NUCLEOTIDE SEQUENCE</scope>
    <source>
        <strain evidence="2 3">NB05-1H</strain>
        <strain evidence="1">NRRL_B-16521</strain>
    </source>
</reference>
<gene>
    <name evidence="1" type="ORF">PV399_32390</name>
    <name evidence="2" type="ORF">PV666_34385</name>
</gene>
<accession>A0AAP6BGN8</accession>
<evidence type="ECO:0000313" key="4">
    <source>
        <dbReference type="Proteomes" id="UP001282288"/>
    </source>
</evidence>